<dbReference type="InParanoid" id="Q4N2M1"/>
<proteinExistence type="predicted"/>
<dbReference type="EMBL" id="AAGK01000004">
    <property type="protein sequence ID" value="EAN31679.1"/>
    <property type="molecule type" value="Genomic_DNA"/>
</dbReference>
<sequence length="507" mass="58310">MELMKSKRFYEHLLYIFLDDTAVETIRKQMIAGEICEDNTGICKESDFMPMLENFIKGLFEEEKEMFFANTLVRFFDSKNSTFHTLKLNPYKILIREVREHKKYKSVRDAFEFSLDEAFAHSHANKMGASFSMIALVNNKFASELKADLKKFVPTTYGISVNGVYQHPVFVDIIPLDEKSKLVIGESNLLCESTQSFGKVNLKTYDDIKFEIDNEPFERPVFTGFKFTTKNDLVTINESGPSGHLKGNYSEVKLKFNRDDFKVFFGISDILPTTCLTELGQSKIPVQKALKSSVTYAKESAKSYHIIATCASFGDNEKSKAAHNYLLTFKGIVLGEYSVVAKEEVPEKLYGECDLFSLYKYMPGAPHYNEKNYLVAVPDQLKSYKVEGHVQKIESAERPVAFSEKHKKYLSYRTVQKTIGELVLDPKPLPAEKKTTKTPAKRKNTESLEQRRYKVQQYVKLMKSKNNKVKFEDFPEDIRTEYKFLLLQELLGGLDLNQVPKEKPKKK</sequence>
<comment type="caution">
    <text evidence="2">The sequence shown here is derived from an EMBL/GenBank/DDBJ whole genome shotgun (WGS) entry which is preliminary data.</text>
</comment>
<organism evidence="2 3">
    <name type="scientific">Theileria parva</name>
    <name type="common">East coast fever infection agent</name>
    <dbReference type="NCBI Taxonomy" id="5875"/>
    <lineage>
        <taxon>Eukaryota</taxon>
        <taxon>Sar</taxon>
        <taxon>Alveolata</taxon>
        <taxon>Apicomplexa</taxon>
        <taxon>Aconoidasida</taxon>
        <taxon>Piroplasmida</taxon>
        <taxon>Theileriidae</taxon>
        <taxon>Theileria</taxon>
    </lineage>
</organism>
<name>Q4N2M1_THEPA</name>
<dbReference type="eggNOG" id="ENOG502QXDH">
    <property type="taxonomic scope" value="Eukaryota"/>
</dbReference>
<feature type="region of interest" description="Disordered" evidence="1">
    <location>
        <begin position="428"/>
        <end position="449"/>
    </location>
</feature>
<evidence type="ECO:0000313" key="2">
    <source>
        <dbReference type="EMBL" id="EAN31679.1"/>
    </source>
</evidence>
<evidence type="ECO:0000256" key="1">
    <source>
        <dbReference type="SAM" id="MobiDB-lite"/>
    </source>
</evidence>
<dbReference type="AlphaFoldDB" id="Q4N2M1"/>
<keyword evidence="3" id="KW-1185">Reference proteome</keyword>
<evidence type="ECO:0000313" key="3">
    <source>
        <dbReference type="Proteomes" id="UP000001949"/>
    </source>
</evidence>
<dbReference type="Proteomes" id="UP000001949">
    <property type="component" value="Unassembled WGS sequence"/>
</dbReference>
<reference evidence="2 3" key="1">
    <citation type="journal article" date="2005" name="Science">
        <title>Genome sequence of Theileria parva, a bovine pathogen that transforms lymphocytes.</title>
        <authorList>
            <person name="Gardner M.J."/>
            <person name="Bishop R."/>
            <person name="Shah T."/>
            <person name="de Villiers E.P."/>
            <person name="Carlton J.M."/>
            <person name="Hall N."/>
            <person name="Ren Q."/>
            <person name="Paulsen I.T."/>
            <person name="Pain A."/>
            <person name="Berriman M."/>
            <person name="Wilson R.J.M."/>
            <person name="Sato S."/>
            <person name="Ralph S.A."/>
            <person name="Mann D.J."/>
            <person name="Xiong Z."/>
            <person name="Shallom S.J."/>
            <person name="Weidman J."/>
            <person name="Jiang L."/>
            <person name="Lynn J."/>
            <person name="Weaver B."/>
            <person name="Shoaibi A."/>
            <person name="Domingo A.R."/>
            <person name="Wasawo D."/>
            <person name="Crabtree J."/>
            <person name="Wortman J.R."/>
            <person name="Haas B."/>
            <person name="Angiuoli S.V."/>
            <person name="Creasy T.H."/>
            <person name="Lu C."/>
            <person name="Suh B."/>
            <person name="Silva J.C."/>
            <person name="Utterback T.R."/>
            <person name="Feldblyum T.V."/>
            <person name="Pertea M."/>
            <person name="Allen J."/>
            <person name="Nierman W.C."/>
            <person name="Taracha E.L.N."/>
            <person name="Salzberg S.L."/>
            <person name="White O.R."/>
            <person name="Fitzhugh H.A."/>
            <person name="Morzaria S."/>
            <person name="Venter J.C."/>
            <person name="Fraser C.M."/>
            <person name="Nene V."/>
        </authorList>
    </citation>
    <scope>NUCLEOTIDE SEQUENCE [LARGE SCALE GENOMIC DNA]</scope>
    <source>
        <strain evidence="2 3">Muguga</strain>
    </source>
</reference>
<dbReference type="GeneID" id="3500604"/>
<dbReference type="KEGG" id="tpv:TP04_0327"/>
<gene>
    <name evidence="2" type="ordered locus">TP04_0327</name>
</gene>
<dbReference type="RefSeq" id="XP_763962.1">
    <property type="nucleotide sequence ID" value="XM_758869.1"/>
</dbReference>
<dbReference type="VEuPathDB" id="PiroplasmaDB:TpMuguga_04g00327"/>
<accession>Q4N2M1</accession>
<protein>
    <submittedName>
        <fullName evidence="2">Uncharacterized protein</fullName>
    </submittedName>
</protein>